<organism evidence="2 3">
    <name type="scientific">Planktothrix mougeotii LEGE 06226</name>
    <dbReference type="NCBI Taxonomy" id="1828728"/>
    <lineage>
        <taxon>Bacteria</taxon>
        <taxon>Bacillati</taxon>
        <taxon>Cyanobacteriota</taxon>
        <taxon>Cyanophyceae</taxon>
        <taxon>Oscillatoriophycideae</taxon>
        <taxon>Oscillatoriales</taxon>
        <taxon>Microcoleaceae</taxon>
        <taxon>Planktothrix</taxon>
    </lineage>
</organism>
<evidence type="ECO:0000313" key="2">
    <source>
        <dbReference type="EMBL" id="MBE9145601.1"/>
    </source>
</evidence>
<dbReference type="EMBL" id="JADEWU010000062">
    <property type="protein sequence ID" value="MBE9145601.1"/>
    <property type="molecule type" value="Genomic_DNA"/>
</dbReference>
<name>A0ABR9UHJ2_9CYAN</name>
<proteinExistence type="predicted"/>
<feature type="transmembrane region" description="Helical" evidence="1">
    <location>
        <begin position="12"/>
        <end position="31"/>
    </location>
</feature>
<comment type="caution">
    <text evidence="2">The sequence shown here is derived from an EMBL/GenBank/DDBJ whole genome shotgun (WGS) entry which is preliminary data.</text>
</comment>
<protein>
    <recommendedName>
        <fullName evidence="4">Transposase</fullName>
    </recommendedName>
</protein>
<keyword evidence="3" id="KW-1185">Reference proteome</keyword>
<dbReference type="Proteomes" id="UP000640725">
    <property type="component" value="Unassembled WGS sequence"/>
</dbReference>
<evidence type="ECO:0000256" key="1">
    <source>
        <dbReference type="SAM" id="Phobius"/>
    </source>
</evidence>
<keyword evidence="1" id="KW-1133">Transmembrane helix</keyword>
<dbReference type="RefSeq" id="WP_193871025.1">
    <property type="nucleotide sequence ID" value="NZ_JADEWU010000062.1"/>
</dbReference>
<reference evidence="2 3" key="1">
    <citation type="submission" date="2020-10" db="EMBL/GenBank/DDBJ databases">
        <authorList>
            <person name="Castelo-Branco R."/>
            <person name="Eusebio N."/>
            <person name="Adriana R."/>
            <person name="Vieira A."/>
            <person name="Brugerolle De Fraissinette N."/>
            <person name="Rezende De Castro R."/>
            <person name="Schneider M.P."/>
            <person name="Vasconcelos V."/>
            <person name="Leao P.N."/>
        </authorList>
    </citation>
    <scope>NUCLEOTIDE SEQUENCE [LARGE SCALE GENOMIC DNA]</scope>
    <source>
        <strain evidence="2 3">LEGE 06226</strain>
    </source>
</reference>
<gene>
    <name evidence="2" type="ORF">IQ236_20630</name>
</gene>
<evidence type="ECO:0000313" key="3">
    <source>
        <dbReference type="Proteomes" id="UP000640725"/>
    </source>
</evidence>
<keyword evidence="1" id="KW-0472">Membrane</keyword>
<keyword evidence="1" id="KW-0812">Transmembrane</keyword>
<evidence type="ECO:0008006" key="4">
    <source>
        <dbReference type="Google" id="ProtNLM"/>
    </source>
</evidence>
<accession>A0ABR9UHJ2</accession>
<sequence>MRASSLATPQHLPIYCFNIIVFAIAHFYININFSNMVRALRLHTLL</sequence>